<evidence type="ECO:0000313" key="3">
    <source>
        <dbReference type="Proteomes" id="UP000267029"/>
    </source>
</evidence>
<evidence type="ECO:0000313" key="2">
    <source>
        <dbReference type="EMBL" id="VDD84243.1"/>
    </source>
</evidence>
<dbReference type="AlphaFoldDB" id="A0A0R3UQU0"/>
<dbReference type="STRING" id="53468.A0A0R3UQU0"/>
<feature type="non-terminal residue" evidence="2">
    <location>
        <position position="1"/>
    </location>
</feature>
<keyword evidence="3" id="KW-1185">Reference proteome</keyword>
<dbReference type="OrthoDB" id="5877028at2759"/>
<protein>
    <submittedName>
        <fullName evidence="2">Uncharacterized protein</fullName>
    </submittedName>
</protein>
<dbReference type="EMBL" id="UXSR01006099">
    <property type="protein sequence ID" value="VDD84243.1"/>
    <property type="molecule type" value="Genomic_DNA"/>
</dbReference>
<gene>
    <name evidence="2" type="ORF">MCOS_LOCUS10246</name>
</gene>
<reference evidence="2 3" key="1">
    <citation type="submission" date="2018-10" db="EMBL/GenBank/DDBJ databases">
        <authorList>
            <consortium name="Pathogen Informatics"/>
        </authorList>
    </citation>
    <scope>NUCLEOTIDE SEQUENCE [LARGE SCALE GENOMIC DNA]</scope>
</reference>
<accession>A0A0R3UQU0</accession>
<evidence type="ECO:0000256" key="1">
    <source>
        <dbReference type="SAM" id="MobiDB-lite"/>
    </source>
</evidence>
<feature type="region of interest" description="Disordered" evidence="1">
    <location>
        <begin position="1"/>
        <end position="20"/>
    </location>
</feature>
<organism evidence="2 3">
    <name type="scientific">Mesocestoides corti</name>
    <name type="common">Flatworm</name>
    <dbReference type="NCBI Taxonomy" id="53468"/>
    <lineage>
        <taxon>Eukaryota</taxon>
        <taxon>Metazoa</taxon>
        <taxon>Spiralia</taxon>
        <taxon>Lophotrochozoa</taxon>
        <taxon>Platyhelminthes</taxon>
        <taxon>Cestoda</taxon>
        <taxon>Eucestoda</taxon>
        <taxon>Cyclophyllidea</taxon>
        <taxon>Mesocestoididae</taxon>
        <taxon>Mesocestoides</taxon>
    </lineage>
</organism>
<sequence length="79" mass="8411">TSEACIQTDNNRTPSVAVNPRSLTPSTRIAALNLVSDLLQKVAQLEANFAHVCRCYDAIPTKIAKFNDQPAPTSAANGV</sequence>
<proteinExistence type="predicted"/>
<name>A0A0R3UQU0_MESCO</name>
<dbReference type="Proteomes" id="UP000267029">
    <property type="component" value="Unassembled WGS sequence"/>
</dbReference>